<dbReference type="EMBL" id="NCKU01003475">
    <property type="protein sequence ID" value="RWS07449.1"/>
    <property type="molecule type" value="Genomic_DNA"/>
</dbReference>
<dbReference type="FunFam" id="2.130.10.10:FF:000443">
    <property type="entry name" value="U4/U6 small nuclear ribonucleoprotein Prp4"/>
    <property type="match status" value="1"/>
</dbReference>
<dbReference type="GO" id="GO:0046540">
    <property type="term" value="C:U4/U6 x U5 tri-snRNP complex"/>
    <property type="evidence" value="ECO:0007669"/>
    <property type="project" value="TreeGrafter"/>
</dbReference>
<dbReference type="GO" id="GO:0000398">
    <property type="term" value="P:mRNA splicing, via spliceosome"/>
    <property type="evidence" value="ECO:0007669"/>
    <property type="project" value="TreeGrafter"/>
</dbReference>
<protein>
    <submittedName>
        <fullName evidence="6">U4/U6 small nuclear ribonucleoprotein Prp4-like protein</fullName>
    </submittedName>
</protein>
<proteinExistence type="predicted"/>
<dbReference type="InterPro" id="IPR020472">
    <property type="entry name" value="WD40_PAC1"/>
</dbReference>
<dbReference type="FunFam" id="2.130.10.10:FF:001211">
    <property type="entry name" value="CBN-PRP-4 protein"/>
    <property type="match status" value="1"/>
</dbReference>
<dbReference type="Pfam" id="PF08799">
    <property type="entry name" value="PRP4"/>
    <property type="match status" value="1"/>
</dbReference>
<evidence type="ECO:0000313" key="6">
    <source>
        <dbReference type="EMBL" id="RWS07449.1"/>
    </source>
</evidence>
<feature type="repeat" description="WD" evidence="3">
    <location>
        <begin position="304"/>
        <end position="345"/>
    </location>
</feature>
<organism evidence="6 8">
    <name type="scientific">Dinothrombium tinctorium</name>
    <dbReference type="NCBI Taxonomy" id="1965070"/>
    <lineage>
        <taxon>Eukaryota</taxon>
        <taxon>Metazoa</taxon>
        <taxon>Ecdysozoa</taxon>
        <taxon>Arthropoda</taxon>
        <taxon>Chelicerata</taxon>
        <taxon>Arachnida</taxon>
        <taxon>Acari</taxon>
        <taxon>Acariformes</taxon>
        <taxon>Trombidiformes</taxon>
        <taxon>Prostigmata</taxon>
        <taxon>Anystina</taxon>
        <taxon>Parasitengona</taxon>
        <taxon>Trombidioidea</taxon>
        <taxon>Trombidiidae</taxon>
        <taxon>Dinothrombium</taxon>
    </lineage>
</organism>
<feature type="domain" description="Pre-mRNA processing factor 4 (PRP4)-like" evidence="4">
    <location>
        <begin position="46"/>
        <end position="98"/>
    </location>
</feature>
<dbReference type="InterPro" id="IPR036285">
    <property type="entry name" value="PRP4-like_sf"/>
</dbReference>
<evidence type="ECO:0000259" key="4">
    <source>
        <dbReference type="SMART" id="SM00500"/>
    </source>
</evidence>
<dbReference type="InterPro" id="IPR014906">
    <property type="entry name" value="PRP4-like"/>
</dbReference>
<dbReference type="SMART" id="SM00500">
    <property type="entry name" value="SFM"/>
    <property type="match status" value="1"/>
</dbReference>
<dbReference type="AlphaFoldDB" id="A0A443QWR6"/>
<feature type="repeat" description="WD" evidence="3">
    <location>
        <begin position="388"/>
        <end position="420"/>
    </location>
</feature>
<dbReference type="GO" id="GO:0017070">
    <property type="term" value="F:U6 snRNA binding"/>
    <property type="evidence" value="ECO:0007669"/>
    <property type="project" value="TreeGrafter"/>
</dbReference>
<dbReference type="Pfam" id="PF00400">
    <property type="entry name" value="WD40"/>
    <property type="match status" value="7"/>
</dbReference>
<dbReference type="Gene3D" id="2.130.10.10">
    <property type="entry name" value="YVTN repeat-like/Quinoprotein amine dehydrogenase"/>
    <property type="match status" value="2"/>
</dbReference>
<feature type="repeat" description="WD" evidence="3">
    <location>
        <begin position="346"/>
        <end position="387"/>
    </location>
</feature>
<dbReference type="InterPro" id="IPR015943">
    <property type="entry name" value="WD40/YVTN_repeat-like_dom_sf"/>
</dbReference>
<accession>A0A443QWR6</accession>
<dbReference type="InterPro" id="IPR001680">
    <property type="entry name" value="WD40_rpt"/>
</dbReference>
<dbReference type="Proteomes" id="UP000285301">
    <property type="component" value="Unassembled WGS sequence"/>
</dbReference>
<sequence length="465" mass="53397">MSTKFGNVSFGNEYFDLDDEHVNRDRQQILEEFERKKKVRQITVSVDDVEVRAHLREINEPICLFGEGPADRRERLRQLLAKLGQDAIRKKKNEDESEDKERHPTQTWYHEGPESLRRARYWIADYSIPRAKERLERARQERMISESTKTAINQQLYKKLRMLQISCSQICDTRPVAFATFSPDSSIIATASWSGLCKLWSAPDLQHIRTLRGHNCNARCITFHPQSTQSLSPTVLNLASSATDGSVNLWNLESEEPIGSLEGHENHRVSRIAFHPSGRFLATCCSDKSWRLFDMESNQEVLYQEGHSKEVFDISFQCDGSLAATGGLDAFGRVWDLRTGRCIMFMEGHLKGILSICFSPNGYQVVTGSEDHSVKIWNVRQRKCEYTIPAHTNVVSKVLFEKNFGNYILSASFDNTLKLWAHPAWTPIQTLSGHDNKIMCADMTPDNQYFVTSSYDRTFKLWTPE</sequence>
<dbReference type="SUPFAM" id="SSF50978">
    <property type="entry name" value="WD40 repeat-like"/>
    <property type="match status" value="1"/>
</dbReference>
<keyword evidence="6" id="KW-0687">Ribonucleoprotein</keyword>
<evidence type="ECO:0000256" key="2">
    <source>
        <dbReference type="ARBA" id="ARBA00022737"/>
    </source>
</evidence>
<feature type="repeat" description="WD" evidence="3">
    <location>
        <begin position="238"/>
        <end position="260"/>
    </location>
</feature>
<dbReference type="PROSITE" id="PS50082">
    <property type="entry name" value="WD_REPEATS_2"/>
    <property type="match status" value="5"/>
</dbReference>
<dbReference type="Gene3D" id="4.10.280.110">
    <property type="entry name" value="Pre-mRNA processing factor 4 domain"/>
    <property type="match status" value="1"/>
</dbReference>
<comment type="caution">
    <text evidence="6">The sequence shown here is derived from an EMBL/GenBank/DDBJ whole genome shotgun (WGS) entry which is preliminary data.</text>
</comment>
<keyword evidence="1 3" id="KW-0853">WD repeat</keyword>
<dbReference type="GO" id="GO:0030621">
    <property type="term" value="F:U4 snRNA binding"/>
    <property type="evidence" value="ECO:0007669"/>
    <property type="project" value="TreeGrafter"/>
</dbReference>
<dbReference type="OrthoDB" id="540662at2759"/>
<feature type="repeat" description="WD" evidence="3">
    <location>
        <begin position="431"/>
        <end position="465"/>
    </location>
</feature>
<dbReference type="PANTHER" id="PTHR19846:SF0">
    <property type="entry name" value="PRE-MRNA PROCESSING FACTOR 4"/>
    <property type="match status" value="1"/>
</dbReference>
<keyword evidence="2" id="KW-0677">Repeat</keyword>
<dbReference type="SMART" id="SM00320">
    <property type="entry name" value="WD40"/>
    <property type="match status" value="7"/>
</dbReference>
<gene>
    <name evidence="5" type="ORF">B4U79_00932</name>
    <name evidence="7" type="ORF">B4U79_07985</name>
    <name evidence="6" type="ORF">B4U79_11580</name>
</gene>
<evidence type="ECO:0000313" key="7">
    <source>
        <dbReference type="EMBL" id="RWS08095.1"/>
    </source>
</evidence>
<keyword evidence="8" id="KW-1185">Reference proteome</keyword>
<reference evidence="6" key="2">
    <citation type="submission" date="2018-11" db="EMBL/GenBank/DDBJ databases">
        <title>Trombidioid mite genomics.</title>
        <authorList>
            <person name="Dong X."/>
        </authorList>
    </citation>
    <scope>NUCLEOTIDE SEQUENCE</scope>
    <source>
        <strain evidence="6">UoL-WK</strain>
    </source>
</reference>
<dbReference type="EMBL" id="NCKU01003485">
    <property type="protein sequence ID" value="RWS07423.1"/>
    <property type="molecule type" value="Genomic_DNA"/>
</dbReference>
<name>A0A443QWR6_9ACAR</name>
<dbReference type="STRING" id="1965070.A0A443QWR6"/>
<evidence type="ECO:0000256" key="1">
    <source>
        <dbReference type="ARBA" id="ARBA00022574"/>
    </source>
</evidence>
<dbReference type="CDD" id="cd00200">
    <property type="entry name" value="WD40"/>
    <property type="match status" value="1"/>
</dbReference>
<evidence type="ECO:0000313" key="5">
    <source>
        <dbReference type="EMBL" id="RWS07423.1"/>
    </source>
</evidence>
<reference evidence="6 8" key="1">
    <citation type="journal article" date="2018" name="Gigascience">
        <title>Genomes of trombidid mites reveal novel predicted allergens and laterally-transferred genes associated with secondary metabolism.</title>
        <authorList>
            <person name="Dong X."/>
            <person name="Chaisiri K."/>
            <person name="Xia D."/>
            <person name="Armstrong S.D."/>
            <person name="Fang Y."/>
            <person name="Donnelly M.J."/>
            <person name="Kadowaki T."/>
            <person name="McGarry J.W."/>
            <person name="Darby A.C."/>
            <person name="Makepeace B.L."/>
        </authorList>
    </citation>
    <scope>NUCLEOTIDE SEQUENCE [LARGE SCALE GENOMIC DNA]</scope>
    <source>
        <strain evidence="6">UoL-WK</strain>
    </source>
</reference>
<evidence type="ECO:0000313" key="8">
    <source>
        <dbReference type="Proteomes" id="UP000285301"/>
    </source>
</evidence>
<dbReference type="InterPro" id="IPR019775">
    <property type="entry name" value="WD40_repeat_CS"/>
</dbReference>
<dbReference type="PROSITE" id="PS00678">
    <property type="entry name" value="WD_REPEATS_1"/>
    <property type="match status" value="2"/>
</dbReference>
<dbReference type="PRINTS" id="PR00320">
    <property type="entry name" value="GPROTEINBRPT"/>
</dbReference>
<dbReference type="SUPFAM" id="SSF158230">
    <property type="entry name" value="PRP4-like"/>
    <property type="match status" value="1"/>
</dbReference>
<dbReference type="PANTHER" id="PTHR19846">
    <property type="entry name" value="WD40 REPEAT PROTEIN"/>
    <property type="match status" value="1"/>
</dbReference>
<dbReference type="PROSITE" id="PS50294">
    <property type="entry name" value="WD_REPEATS_REGION"/>
    <property type="match status" value="4"/>
</dbReference>
<dbReference type="InterPro" id="IPR036322">
    <property type="entry name" value="WD40_repeat_dom_sf"/>
</dbReference>
<evidence type="ECO:0000256" key="3">
    <source>
        <dbReference type="PROSITE-ProRule" id="PRU00221"/>
    </source>
</evidence>
<dbReference type="EMBL" id="NCKU01003139">
    <property type="protein sequence ID" value="RWS08095.1"/>
    <property type="molecule type" value="Genomic_DNA"/>
</dbReference>